<feature type="region of interest" description="Disordered" evidence="2">
    <location>
        <begin position="1"/>
        <end position="42"/>
    </location>
</feature>
<feature type="coiled-coil region" evidence="1">
    <location>
        <begin position="111"/>
        <end position="210"/>
    </location>
</feature>
<feature type="region of interest" description="Disordered" evidence="2">
    <location>
        <begin position="229"/>
        <end position="257"/>
    </location>
</feature>
<dbReference type="EMBL" id="ML977320">
    <property type="protein sequence ID" value="KAF2116718.1"/>
    <property type="molecule type" value="Genomic_DNA"/>
</dbReference>
<sequence>MAPSTSTPSIPTATVQTDHSDYERASVVTSPSWSSPAALKSPTPSFSSIFGRLRSPVVSSSYRTPAVTPSRVSSLTPSIGPAVHGGVNTCEEVDEICLENKAMTQQMNGVVMGLEKGLEESEERIEKLQAELKLKEDANTKYEGDRQQLEELYSSARNELDRCHKRIEELSGSGNREEFNNLKKGYEDKIARLQCSITDLEDKLAEMSDAALLDSQTIETMTEEITDLKESHKSEVTSLKEELAEAQYGSQRYRDRI</sequence>
<keyword evidence="4" id="KW-1185">Reference proteome</keyword>
<proteinExistence type="predicted"/>
<evidence type="ECO:0000256" key="2">
    <source>
        <dbReference type="SAM" id="MobiDB-lite"/>
    </source>
</evidence>
<feature type="compositionally biased region" description="Low complexity" evidence="2">
    <location>
        <begin position="1"/>
        <end position="12"/>
    </location>
</feature>
<gene>
    <name evidence="3" type="ORF">BDV96DRAFT_631034</name>
</gene>
<dbReference type="AlphaFoldDB" id="A0A6A5ZEF5"/>
<keyword evidence="1" id="KW-0175">Coiled coil</keyword>
<accession>A0A6A5ZEF5</accession>
<reference evidence="3" key="1">
    <citation type="journal article" date="2020" name="Stud. Mycol.">
        <title>101 Dothideomycetes genomes: a test case for predicting lifestyles and emergence of pathogens.</title>
        <authorList>
            <person name="Haridas S."/>
            <person name="Albert R."/>
            <person name="Binder M."/>
            <person name="Bloem J."/>
            <person name="Labutti K."/>
            <person name="Salamov A."/>
            <person name="Andreopoulos B."/>
            <person name="Baker S."/>
            <person name="Barry K."/>
            <person name="Bills G."/>
            <person name="Bluhm B."/>
            <person name="Cannon C."/>
            <person name="Castanera R."/>
            <person name="Culley D."/>
            <person name="Daum C."/>
            <person name="Ezra D."/>
            <person name="Gonzalez J."/>
            <person name="Henrissat B."/>
            <person name="Kuo A."/>
            <person name="Liang C."/>
            <person name="Lipzen A."/>
            <person name="Lutzoni F."/>
            <person name="Magnuson J."/>
            <person name="Mondo S."/>
            <person name="Nolan M."/>
            <person name="Ohm R."/>
            <person name="Pangilinan J."/>
            <person name="Park H.-J."/>
            <person name="Ramirez L."/>
            <person name="Alfaro M."/>
            <person name="Sun H."/>
            <person name="Tritt A."/>
            <person name="Yoshinaga Y."/>
            <person name="Zwiers L.-H."/>
            <person name="Turgeon B."/>
            <person name="Goodwin S."/>
            <person name="Spatafora J."/>
            <person name="Crous P."/>
            <person name="Grigoriev I."/>
        </authorList>
    </citation>
    <scope>NUCLEOTIDE SEQUENCE</scope>
    <source>
        <strain evidence="3">CBS 627.86</strain>
    </source>
</reference>
<protein>
    <submittedName>
        <fullName evidence="3">Uncharacterized protein</fullName>
    </submittedName>
</protein>
<evidence type="ECO:0000256" key="1">
    <source>
        <dbReference type="SAM" id="Coils"/>
    </source>
</evidence>
<dbReference type="Proteomes" id="UP000799770">
    <property type="component" value="Unassembled WGS sequence"/>
</dbReference>
<feature type="compositionally biased region" description="Basic and acidic residues" evidence="2">
    <location>
        <begin position="229"/>
        <end position="243"/>
    </location>
</feature>
<organism evidence="3 4">
    <name type="scientific">Lophiotrema nucula</name>
    <dbReference type="NCBI Taxonomy" id="690887"/>
    <lineage>
        <taxon>Eukaryota</taxon>
        <taxon>Fungi</taxon>
        <taxon>Dikarya</taxon>
        <taxon>Ascomycota</taxon>
        <taxon>Pezizomycotina</taxon>
        <taxon>Dothideomycetes</taxon>
        <taxon>Pleosporomycetidae</taxon>
        <taxon>Pleosporales</taxon>
        <taxon>Lophiotremataceae</taxon>
        <taxon>Lophiotrema</taxon>
    </lineage>
</organism>
<evidence type="ECO:0000313" key="3">
    <source>
        <dbReference type="EMBL" id="KAF2116718.1"/>
    </source>
</evidence>
<name>A0A6A5ZEF5_9PLEO</name>
<evidence type="ECO:0000313" key="4">
    <source>
        <dbReference type="Proteomes" id="UP000799770"/>
    </source>
</evidence>
<dbReference type="Gene3D" id="1.10.287.1490">
    <property type="match status" value="1"/>
</dbReference>